<proteinExistence type="predicted"/>
<name>A0ABY9U0Q3_STRVL</name>
<sequence length="80" mass="8734">MRADEAFTNRSSQLELVAAALTEHLQHISGPCFDAEDLEGPRANVLVFHRATDACSEDDPLALTSLFARRDLAVPHDMVG</sequence>
<dbReference type="EMBL" id="CP134213">
    <property type="protein sequence ID" value="WND15908.1"/>
    <property type="molecule type" value="Genomic_DNA"/>
</dbReference>
<accession>A0ABY9U0Q3</accession>
<dbReference type="Proteomes" id="UP001249394">
    <property type="component" value="Chromosome"/>
</dbReference>
<reference evidence="1 2" key="1">
    <citation type="submission" date="2023-09" db="EMBL/GenBank/DDBJ databases">
        <title>The genome sequence of Streptomyces anthocyanicus.</title>
        <authorList>
            <person name="Mo P."/>
        </authorList>
    </citation>
    <scope>NUCLEOTIDE SEQUENCE [LARGE SCALE GENOMIC DNA]</scope>
    <source>
        <strain evidence="1 2">JCM 4387</strain>
    </source>
</reference>
<keyword evidence="2" id="KW-1185">Reference proteome</keyword>
<evidence type="ECO:0000313" key="2">
    <source>
        <dbReference type="Proteomes" id="UP001249394"/>
    </source>
</evidence>
<protein>
    <submittedName>
        <fullName evidence="1">Uncharacterized protein</fullName>
    </submittedName>
</protein>
<organism evidence="1 2">
    <name type="scientific">Streptomyces violaceus</name>
    <name type="common">Streptomyces venezuelae</name>
    <dbReference type="NCBI Taxonomy" id="1936"/>
    <lineage>
        <taxon>Bacteria</taxon>
        <taxon>Bacillati</taxon>
        <taxon>Actinomycetota</taxon>
        <taxon>Actinomycetes</taxon>
        <taxon>Kitasatosporales</taxon>
        <taxon>Streptomycetaceae</taxon>
        <taxon>Streptomyces</taxon>
    </lineage>
</organism>
<gene>
    <name evidence="1" type="ORF">RI060_00340</name>
</gene>
<evidence type="ECO:0000313" key="1">
    <source>
        <dbReference type="EMBL" id="WND15908.1"/>
    </source>
</evidence>